<organism evidence="3 4">
    <name type="scientific">Lophium mytilinum</name>
    <dbReference type="NCBI Taxonomy" id="390894"/>
    <lineage>
        <taxon>Eukaryota</taxon>
        <taxon>Fungi</taxon>
        <taxon>Dikarya</taxon>
        <taxon>Ascomycota</taxon>
        <taxon>Pezizomycotina</taxon>
        <taxon>Dothideomycetes</taxon>
        <taxon>Pleosporomycetidae</taxon>
        <taxon>Mytilinidiales</taxon>
        <taxon>Mytilinidiaceae</taxon>
        <taxon>Lophium</taxon>
    </lineage>
</organism>
<protein>
    <submittedName>
        <fullName evidence="3">Uncharacterized protein</fullName>
    </submittedName>
</protein>
<keyword evidence="2" id="KW-0812">Transmembrane</keyword>
<evidence type="ECO:0000313" key="4">
    <source>
        <dbReference type="Proteomes" id="UP000799750"/>
    </source>
</evidence>
<feature type="transmembrane region" description="Helical" evidence="2">
    <location>
        <begin position="20"/>
        <end position="44"/>
    </location>
</feature>
<feature type="region of interest" description="Disordered" evidence="1">
    <location>
        <begin position="119"/>
        <end position="140"/>
    </location>
</feature>
<sequence>MAPLDIRDPFGGHRELGTGALIGILTGVGLAILGLLVGLTWLLVRAVKTHKRLLADLEQRGVNIARPRMAESSHTLITRPRAVLRRNSFLPFNSQSGWGALPSHETIPNPVPPPPLPPQSVTTLRSTNHDKRVSRLSWPFPGRRKSGRALQLKRIRVAPLSAIVESPKASPLVPILNGPIQGRSSAYHKDDSNSQATDPQAITLAKRYGPNRSKSVAAIPVNDSSNPPTSFDRPRLHQRSMSLGSQASGLAPDAPMPPLPLEVARIRSEAKRKSLLARSPSRFSVSSFESAGSSILATQSSPIVKQNNLHLQKVTKRHSVCLGPRPPRDTLTLHGR</sequence>
<evidence type="ECO:0000256" key="2">
    <source>
        <dbReference type="SAM" id="Phobius"/>
    </source>
</evidence>
<dbReference type="AlphaFoldDB" id="A0A6A6QWK3"/>
<proteinExistence type="predicted"/>
<evidence type="ECO:0000313" key="3">
    <source>
        <dbReference type="EMBL" id="KAF2496596.1"/>
    </source>
</evidence>
<name>A0A6A6QWK3_9PEZI</name>
<gene>
    <name evidence="3" type="ORF">BU16DRAFT_458004</name>
</gene>
<feature type="non-terminal residue" evidence="3">
    <location>
        <position position="336"/>
    </location>
</feature>
<dbReference type="Proteomes" id="UP000799750">
    <property type="component" value="Unassembled WGS sequence"/>
</dbReference>
<evidence type="ECO:0000256" key="1">
    <source>
        <dbReference type="SAM" id="MobiDB-lite"/>
    </source>
</evidence>
<keyword evidence="2" id="KW-1133">Transmembrane helix</keyword>
<dbReference type="EMBL" id="MU004187">
    <property type="protein sequence ID" value="KAF2496596.1"/>
    <property type="molecule type" value="Genomic_DNA"/>
</dbReference>
<keyword evidence="2" id="KW-0472">Membrane</keyword>
<keyword evidence="4" id="KW-1185">Reference proteome</keyword>
<dbReference type="OrthoDB" id="3546893at2759"/>
<reference evidence="3" key="1">
    <citation type="journal article" date="2020" name="Stud. Mycol.">
        <title>101 Dothideomycetes genomes: a test case for predicting lifestyles and emergence of pathogens.</title>
        <authorList>
            <person name="Haridas S."/>
            <person name="Albert R."/>
            <person name="Binder M."/>
            <person name="Bloem J."/>
            <person name="Labutti K."/>
            <person name="Salamov A."/>
            <person name="Andreopoulos B."/>
            <person name="Baker S."/>
            <person name="Barry K."/>
            <person name="Bills G."/>
            <person name="Bluhm B."/>
            <person name="Cannon C."/>
            <person name="Castanera R."/>
            <person name="Culley D."/>
            <person name="Daum C."/>
            <person name="Ezra D."/>
            <person name="Gonzalez J."/>
            <person name="Henrissat B."/>
            <person name="Kuo A."/>
            <person name="Liang C."/>
            <person name="Lipzen A."/>
            <person name="Lutzoni F."/>
            <person name="Magnuson J."/>
            <person name="Mondo S."/>
            <person name="Nolan M."/>
            <person name="Ohm R."/>
            <person name="Pangilinan J."/>
            <person name="Park H.-J."/>
            <person name="Ramirez L."/>
            <person name="Alfaro M."/>
            <person name="Sun H."/>
            <person name="Tritt A."/>
            <person name="Yoshinaga Y."/>
            <person name="Zwiers L.-H."/>
            <person name="Turgeon B."/>
            <person name="Goodwin S."/>
            <person name="Spatafora J."/>
            <person name="Crous P."/>
            <person name="Grigoriev I."/>
        </authorList>
    </citation>
    <scope>NUCLEOTIDE SEQUENCE</scope>
    <source>
        <strain evidence="3">CBS 269.34</strain>
    </source>
</reference>
<accession>A0A6A6QWK3</accession>